<keyword evidence="2" id="KW-1185">Reference proteome</keyword>
<reference evidence="1 2" key="1">
    <citation type="submission" date="2020-09" db="EMBL/GenBank/DDBJ databases">
        <authorList>
            <person name="Zhang R."/>
            <person name="Garcia K."/>
            <person name="Ogata H."/>
        </authorList>
    </citation>
    <scope>NUCLEOTIDE SEQUENCE [LARGE SCALE GENOMIC DNA]</scope>
    <source>
        <strain evidence="2">stheno</strain>
    </source>
</reference>
<organism evidence="1 2">
    <name type="scientific">Medusavirus stheno T3</name>
    <dbReference type="NCBI Taxonomy" id="3069717"/>
    <lineage>
        <taxon>Viruses</taxon>
        <taxon>Varidnaviria</taxon>
        <taxon>Bamfordvirae</taxon>
        <taxon>Nucleocytoviricota</taxon>
        <taxon>Megaviricetes</taxon>
        <taxon>Mamonoviridae</taxon>
        <taxon>Medusavirus</taxon>
        <taxon>Medusavirus sthenus</taxon>
    </lineage>
</organism>
<evidence type="ECO:0000313" key="1">
    <source>
        <dbReference type="EMBL" id="QPB44352.1"/>
    </source>
</evidence>
<dbReference type="EMBL" id="MW018138">
    <property type="protein sequence ID" value="QPB44352.1"/>
    <property type="molecule type" value="Genomic_DNA"/>
</dbReference>
<accession>A0A7S7YFW1</accession>
<name>A0A7S7YFW1_9VIRU</name>
<dbReference type="Proteomes" id="UP001162098">
    <property type="component" value="Segment"/>
</dbReference>
<dbReference type="KEGG" id="vg:80543548"/>
<protein>
    <submittedName>
        <fullName evidence="1">Uncharacterized protein</fullName>
    </submittedName>
</protein>
<proteinExistence type="predicted"/>
<evidence type="ECO:0000313" key="2">
    <source>
        <dbReference type="Proteomes" id="UP001162098"/>
    </source>
</evidence>
<sequence length="231" mass="25373">MLATTTKASWRRKAPELAAPTRTHATAVMVVPRVWLDTSDADAVHRCETCHTRDHHVGSACVVVQVAMGRSDPRFSVGLVCAACATMVTPVRVCPSVAALWKSLRPLFAEAAATVRGDRDACSNLYGVKPAYLHLEADKCALCGRACTGHRRQSWRQGCVWTRIKTCDDRDGCVARPSLRWQAELETMRIATVLRRRSLGRTVDRVAGVAFPAISAIVDRRLLLTNPVLLE</sequence>